<feature type="region of interest" description="Disordered" evidence="1">
    <location>
        <begin position="690"/>
        <end position="716"/>
    </location>
</feature>
<evidence type="ECO:0000313" key="3">
    <source>
        <dbReference type="Proteomes" id="UP000612956"/>
    </source>
</evidence>
<reference evidence="2" key="2">
    <citation type="submission" date="2020-09" db="EMBL/GenBank/DDBJ databases">
        <authorList>
            <person name="Sun Q."/>
            <person name="Zhou Y."/>
        </authorList>
    </citation>
    <scope>NUCLEOTIDE SEQUENCE</scope>
    <source>
        <strain evidence="2">CGMCC 4.7278</strain>
    </source>
</reference>
<keyword evidence="3" id="KW-1185">Reference proteome</keyword>
<dbReference type="PANTHER" id="PTHR35399">
    <property type="entry name" value="SLR8030 PROTEIN"/>
    <property type="match status" value="1"/>
</dbReference>
<comment type="caution">
    <text evidence="2">The sequence shown here is derived from an EMBL/GenBank/DDBJ whole genome shotgun (WGS) entry which is preliminary data.</text>
</comment>
<dbReference type="Pfam" id="PF05787">
    <property type="entry name" value="PhoX"/>
    <property type="match status" value="1"/>
</dbReference>
<dbReference type="InterPro" id="IPR008557">
    <property type="entry name" value="PhoX"/>
</dbReference>
<name>A0A917QJC8_9NOCA</name>
<feature type="region of interest" description="Disordered" evidence="1">
    <location>
        <begin position="122"/>
        <end position="141"/>
    </location>
</feature>
<dbReference type="EMBL" id="BMMW01000002">
    <property type="protein sequence ID" value="GGK53444.1"/>
    <property type="molecule type" value="Genomic_DNA"/>
</dbReference>
<dbReference type="AlphaFoldDB" id="A0A917QJC8"/>
<proteinExistence type="predicted"/>
<sequence>MKERSIPAQGLAAPSPCVYQSVGFVTFGFHTVPTTTIYPGVTVSLKPLALFVKHDGQSARSAMTCEYKCDNACFHEPPNTSSGEYFGDIVANLNRRGLIKGGAAAVLAVGAASALAACGDANSSEGSSTPAPTPAGTPGTGTNFTAVAPNKEDAIVVPEGYDQGVVIRWGDPIFADAPAFDFENQTAAAQAKQFGYNNDFSALLPIEGQPNSFLLAANHEYTTGPMMFRGFDKAKITDEQIAITKAAHGMAVVEVKGEAGTGKLTPAFGKYNRRITADTEFLLTGPAAGSQYTVTAADPTGTKVLGTFANCAGGVTPWGTILSGEENFNGYFANGDQASDPKGRVKRYGFTKGGTPNQWERTDKRFDMSKEPNEANRFGYVVEVNPWDANSTPVKHSAMGRLKHEGATIYVTPKGDVVSYTGDDEKFDYMYKFVSKRKIQSGTGAAAMRHNITILDAGTLYVAKLTGDHADKIDGSGKVPSDKGFTGKGQWIPLLETGEDGKGKSLVDGMTAAEVAVFTRLAADKVGATKMDRPEDFEANPFTGKVYLALTNNDNRAKDDKPGVDEANPRKLNKNGQVLEITDNHTGTDFTWSLLLVCGDPAAADTYFAGFDKTKVSPISCPDNLAFDSYGNLWISTDGNALKTNDGLFSVVLDGPNRGETKQFLTVPKGAETCGPIITESRVLVSVQHPGEADDATPDNVSSHWPDGGTAQPRPSVAVVWRKDGGRIGV</sequence>
<protein>
    <recommendedName>
        <fullName evidence="4">Phosphatase</fullName>
    </recommendedName>
</protein>
<dbReference type="PANTHER" id="PTHR35399:SF2">
    <property type="entry name" value="DUF839 DOMAIN-CONTAINING PROTEIN"/>
    <property type="match status" value="1"/>
</dbReference>
<evidence type="ECO:0008006" key="4">
    <source>
        <dbReference type="Google" id="ProtNLM"/>
    </source>
</evidence>
<accession>A0A917QJC8</accession>
<evidence type="ECO:0000313" key="2">
    <source>
        <dbReference type="EMBL" id="GGK53444.1"/>
    </source>
</evidence>
<gene>
    <name evidence="2" type="ORF">GCM10011591_26600</name>
</gene>
<dbReference type="Proteomes" id="UP000612956">
    <property type="component" value="Unassembled WGS sequence"/>
</dbReference>
<organism evidence="2 3">
    <name type="scientific">Nocardia camponoti</name>
    <dbReference type="NCBI Taxonomy" id="1616106"/>
    <lineage>
        <taxon>Bacteria</taxon>
        <taxon>Bacillati</taxon>
        <taxon>Actinomycetota</taxon>
        <taxon>Actinomycetes</taxon>
        <taxon>Mycobacteriales</taxon>
        <taxon>Nocardiaceae</taxon>
        <taxon>Nocardia</taxon>
    </lineage>
</organism>
<evidence type="ECO:0000256" key="1">
    <source>
        <dbReference type="SAM" id="MobiDB-lite"/>
    </source>
</evidence>
<reference evidence="2" key="1">
    <citation type="journal article" date="2014" name="Int. J. Syst. Evol. Microbiol.">
        <title>Complete genome sequence of Corynebacterium casei LMG S-19264T (=DSM 44701T), isolated from a smear-ripened cheese.</title>
        <authorList>
            <consortium name="US DOE Joint Genome Institute (JGI-PGF)"/>
            <person name="Walter F."/>
            <person name="Albersmeier A."/>
            <person name="Kalinowski J."/>
            <person name="Ruckert C."/>
        </authorList>
    </citation>
    <scope>NUCLEOTIDE SEQUENCE</scope>
    <source>
        <strain evidence="2">CGMCC 4.7278</strain>
    </source>
</reference>